<proteinExistence type="predicted"/>
<dbReference type="VEuPathDB" id="CryptoDB:Vbra_19500"/>
<reference evidence="1 2" key="1">
    <citation type="submission" date="2014-11" db="EMBL/GenBank/DDBJ databases">
        <authorList>
            <person name="Zhu J."/>
            <person name="Qi W."/>
            <person name="Song R."/>
        </authorList>
    </citation>
    <scope>NUCLEOTIDE SEQUENCE [LARGE SCALE GENOMIC DNA]</scope>
</reference>
<dbReference type="AlphaFoldDB" id="A0A0G4H353"/>
<evidence type="ECO:0000313" key="1">
    <source>
        <dbReference type="EMBL" id="CEM38130.1"/>
    </source>
</evidence>
<evidence type="ECO:0000313" key="2">
    <source>
        <dbReference type="Proteomes" id="UP000041254"/>
    </source>
</evidence>
<name>A0A0G4H353_VITBC</name>
<dbReference type="EMBL" id="CDMY01000973">
    <property type="protein sequence ID" value="CEM38130.1"/>
    <property type="molecule type" value="Genomic_DNA"/>
</dbReference>
<accession>A0A0G4H353</accession>
<keyword evidence="2" id="KW-1185">Reference proteome</keyword>
<protein>
    <submittedName>
        <fullName evidence="1">Uncharacterized protein</fullName>
    </submittedName>
</protein>
<gene>
    <name evidence="1" type="ORF">Vbra_19500</name>
</gene>
<organism evidence="1 2">
    <name type="scientific">Vitrella brassicaformis (strain CCMP3155)</name>
    <dbReference type="NCBI Taxonomy" id="1169540"/>
    <lineage>
        <taxon>Eukaryota</taxon>
        <taxon>Sar</taxon>
        <taxon>Alveolata</taxon>
        <taxon>Colpodellida</taxon>
        <taxon>Vitrellaceae</taxon>
        <taxon>Vitrella</taxon>
    </lineage>
</organism>
<dbReference type="InParanoid" id="A0A0G4H353"/>
<sequence>MLSVCNGPTDTSPWDCADGSPCGDPQLRLLTEASSALTPVRWRSCDDMPKLGHPSQSSILKRRSTTLTHLTLNTTTTAIGSPAPLPSPLPLMRTDTLPETVMAVPDKNYDAGSTGKDEDTDHFSRLATSCHEPLRSMSTASCMSMSTCASLHSPSVSIDDKKGDEWGMWGGVREVEGIRHLC</sequence>
<dbReference type="Proteomes" id="UP000041254">
    <property type="component" value="Unassembled WGS sequence"/>
</dbReference>